<accession>A0AAE1Q876</accession>
<feature type="compositionally biased region" description="Low complexity" evidence="1">
    <location>
        <begin position="45"/>
        <end position="59"/>
    </location>
</feature>
<dbReference type="AlphaFoldDB" id="A0AAE1Q876"/>
<sequence length="331" mass="38158">MSTVRPTTSKRQVRATMEIYRPPAARNTRVQNTYSREISRRDTSTTASTLQRQITTTTTHNNNDSWDNMYNDQGDCLNPQQQQQLNQHHHPNKNAKETKKKYTNNNNTTTNNNNYTTTTTTNNNNNEEEEEEEEEGEYAHVIELYDFPSSFTTQDLLVMLSGGGFQSTEFKVKWVDDTHALAIFSTARVASRALNTKHPFIKTRSLATAITASRVKAMRGTEKTRRFLTKTRFPAKTRFPEARRSPVETRRSPVETRRSPVETRRSPEVYKPRPPTSVTVARRMILGGLGIHVRVSREDREAERRMLQEARAQKTLRGKQQQDAWEGHKTT</sequence>
<dbReference type="Proteomes" id="UP001292094">
    <property type="component" value="Unassembled WGS sequence"/>
</dbReference>
<dbReference type="Gene3D" id="3.30.70.330">
    <property type="match status" value="1"/>
</dbReference>
<feature type="compositionally biased region" description="Basic residues" evidence="1">
    <location>
        <begin position="87"/>
        <end position="102"/>
    </location>
</feature>
<evidence type="ECO:0000313" key="3">
    <source>
        <dbReference type="Proteomes" id="UP001292094"/>
    </source>
</evidence>
<proteinExistence type="predicted"/>
<dbReference type="EMBL" id="JAWZYT010000575">
    <property type="protein sequence ID" value="KAK4321599.1"/>
    <property type="molecule type" value="Genomic_DNA"/>
</dbReference>
<feature type="compositionally biased region" description="Basic and acidic residues" evidence="1">
    <location>
        <begin position="238"/>
        <end position="271"/>
    </location>
</feature>
<protein>
    <submittedName>
        <fullName evidence="2">Uncharacterized protein</fullName>
    </submittedName>
</protein>
<gene>
    <name evidence="2" type="ORF">Pmani_007624</name>
</gene>
<feature type="compositionally biased region" description="Polar residues" evidence="1">
    <location>
        <begin position="60"/>
        <end position="71"/>
    </location>
</feature>
<comment type="caution">
    <text evidence="2">The sequence shown here is derived from an EMBL/GenBank/DDBJ whole genome shotgun (WGS) entry which is preliminary data.</text>
</comment>
<feature type="region of interest" description="Disordered" evidence="1">
    <location>
        <begin position="311"/>
        <end position="331"/>
    </location>
</feature>
<feature type="compositionally biased region" description="Low complexity" evidence="1">
    <location>
        <begin position="103"/>
        <end position="125"/>
    </location>
</feature>
<dbReference type="InterPro" id="IPR012677">
    <property type="entry name" value="Nucleotide-bd_a/b_plait_sf"/>
</dbReference>
<keyword evidence="3" id="KW-1185">Reference proteome</keyword>
<feature type="region of interest" description="Disordered" evidence="1">
    <location>
        <begin position="238"/>
        <end position="274"/>
    </location>
</feature>
<dbReference type="PANTHER" id="PTHR21678:SF0">
    <property type="entry name" value="C3H1-TYPE DOMAIN-CONTAINING PROTEIN"/>
    <property type="match status" value="1"/>
</dbReference>
<evidence type="ECO:0000313" key="2">
    <source>
        <dbReference type="EMBL" id="KAK4321599.1"/>
    </source>
</evidence>
<feature type="compositionally biased region" description="Low complexity" evidence="1">
    <location>
        <begin position="77"/>
        <end position="86"/>
    </location>
</feature>
<evidence type="ECO:0000256" key="1">
    <source>
        <dbReference type="SAM" id="MobiDB-lite"/>
    </source>
</evidence>
<reference evidence="2" key="1">
    <citation type="submission" date="2023-11" db="EMBL/GenBank/DDBJ databases">
        <title>Genome assemblies of two species of porcelain crab, Petrolisthes cinctipes and Petrolisthes manimaculis (Anomura: Porcellanidae).</title>
        <authorList>
            <person name="Angst P."/>
        </authorList>
    </citation>
    <scope>NUCLEOTIDE SEQUENCE</scope>
    <source>
        <strain evidence="2">PB745_02</strain>
        <tissue evidence="2">Gill</tissue>
    </source>
</reference>
<feature type="region of interest" description="Disordered" evidence="1">
    <location>
        <begin position="29"/>
        <end position="133"/>
    </location>
</feature>
<dbReference type="InterPro" id="IPR039884">
    <property type="entry name" value="R3HC1/R3HCL"/>
</dbReference>
<dbReference type="PANTHER" id="PTHR21678">
    <property type="entry name" value="GROWTH INHIBITION AND DIFFERENTIATION RELATED PROTEIN 88"/>
    <property type="match status" value="1"/>
</dbReference>
<organism evidence="2 3">
    <name type="scientific">Petrolisthes manimaculis</name>
    <dbReference type="NCBI Taxonomy" id="1843537"/>
    <lineage>
        <taxon>Eukaryota</taxon>
        <taxon>Metazoa</taxon>
        <taxon>Ecdysozoa</taxon>
        <taxon>Arthropoda</taxon>
        <taxon>Crustacea</taxon>
        <taxon>Multicrustacea</taxon>
        <taxon>Malacostraca</taxon>
        <taxon>Eumalacostraca</taxon>
        <taxon>Eucarida</taxon>
        <taxon>Decapoda</taxon>
        <taxon>Pleocyemata</taxon>
        <taxon>Anomura</taxon>
        <taxon>Galatheoidea</taxon>
        <taxon>Porcellanidae</taxon>
        <taxon>Petrolisthes</taxon>
    </lineage>
</organism>
<name>A0AAE1Q876_9EUCA</name>